<keyword evidence="8" id="KW-0067">ATP-binding</keyword>
<feature type="domain" description="Carbohydrate kinase FGGY N-terminal" evidence="11">
    <location>
        <begin position="4"/>
        <end position="240"/>
    </location>
</feature>
<evidence type="ECO:0000256" key="6">
    <source>
        <dbReference type="ARBA" id="ARBA00022777"/>
    </source>
</evidence>
<sequence length="486" mass="52106">MAFIVAIDAGTTGVRARAISTTGAPSLSAYQEFTQFFPRPGWVEHDAEEIWGAVLSTLREVLGQLSEPPIAIGITNQRETLVAWDRSSDEVLAPAIVWQDRRTADRCHELADELPAVRRITGLVLDPYFTGTKAEWLLRNGVVKPTAQLALGTIDSWILWRLSGGTTFATDESNASRTMLYDIQQHAWSPEMCALLSIPMHALPEVRNSSGVFATTNVEGIPRGIPISGIAGDQQAALFGQACFAAGTAKNTYGTGSFVLMNVGTTCPSVVDGLLNTVAWRINDTTTYAVEGSIFVTGAAVQWLRDGLHIIDDAKEIETLAMSVPDAGGVVMVPALTGLGSPWWDPYARGGIFGISRGTHRGHLARATLESIVFQTRDVIEAMTKATGITLTELRADGGATDNAFLMQFQADQLQVPVVLPVDRETTACGAAYLAGLGIGAWSTMADISAQWASNATYLPNSENTSVTNAAHAQWLNAVQRVRTNS</sequence>
<dbReference type="PANTHER" id="PTHR10196:SF69">
    <property type="entry name" value="GLYCEROL KINASE"/>
    <property type="match status" value="1"/>
</dbReference>
<name>A0A6J7QNC7_9ZZZZ</name>
<keyword evidence="5" id="KW-0547">Nucleotide-binding</keyword>
<comment type="catalytic activity">
    <reaction evidence="10">
        <text>glycerol + ATP = sn-glycerol 3-phosphate + ADP + H(+)</text>
        <dbReference type="Rhea" id="RHEA:21644"/>
        <dbReference type="ChEBI" id="CHEBI:15378"/>
        <dbReference type="ChEBI" id="CHEBI:17754"/>
        <dbReference type="ChEBI" id="CHEBI:30616"/>
        <dbReference type="ChEBI" id="CHEBI:57597"/>
        <dbReference type="ChEBI" id="CHEBI:456216"/>
        <dbReference type="EC" id="2.7.1.30"/>
    </reaction>
</comment>
<dbReference type="InterPro" id="IPR018485">
    <property type="entry name" value="FGGY_C"/>
</dbReference>
<dbReference type="InterPro" id="IPR018483">
    <property type="entry name" value="Carb_kinase_FGGY_CS"/>
</dbReference>
<dbReference type="InterPro" id="IPR000577">
    <property type="entry name" value="Carb_kinase_FGGY"/>
</dbReference>
<evidence type="ECO:0000259" key="11">
    <source>
        <dbReference type="Pfam" id="PF00370"/>
    </source>
</evidence>
<dbReference type="GO" id="GO:0005524">
    <property type="term" value="F:ATP binding"/>
    <property type="evidence" value="ECO:0007669"/>
    <property type="project" value="UniProtKB-KW"/>
</dbReference>
<evidence type="ECO:0000256" key="4">
    <source>
        <dbReference type="ARBA" id="ARBA00022679"/>
    </source>
</evidence>
<evidence type="ECO:0000313" key="13">
    <source>
        <dbReference type="EMBL" id="CAB5019248.1"/>
    </source>
</evidence>
<dbReference type="PROSITE" id="PS00445">
    <property type="entry name" value="FGGY_KINASES_2"/>
    <property type="match status" value="1"/>
</dbReference>
<organism evidence="13">
    <name type="scientific">freshwater metagenome</name>
    <dbReference type="NCBI Taxonomy" id="449393"/>
    <lineage>
        <taxon>unclassified sequences</taxon>
        <taxon>metagenomes</taxon>
        <taxon>ecological metagenomes</taxon>
    </lineage>
</organism>
<dbReference type="GO" id="GO:0019563">
    <property type="term" value="P:glycerol catabolic process"/>
    <property type="evidence" value="ECO:0007669"/>
    <property type="project" value="TreeGrafter"/>
</dbReference>
<dbReference type="GO" id="GO:0005829">
    <property type="term" value="C:cytosol"/>
    <property type="evidence" value="ECO:0007669"/>
    <property type="project" value="TreeGrafter"/>
</dbReference>
<evidence type="ECO:0000256" key="7">
    <source>
        <dbReference type="ARBA" id="ARBA00022798"/>
    </source>
</evidence>
<proteinExistence type="inferred from homology"/>
<evidence type="ECO:0000256" key="9">
    <source>
        <dbReference type="ARBA" id="ARBA00043149"/>
    </source>
</evidence>
<protein>
    <recommendedName>
        <fullName evidence="3">glycerol kinase</fullName>
        <ecNumber evidence="3">2.7.1.30</ecNumber>
    </recommendedName>
    <alternativeName>
        <fullName evidence="9">ATP:glycerol 3-phosphotransferase</fullName>
    </alternativeName>
</protein>
<reference evidence="13" key="1">
    <citation type="submission" date="2020-05" db="EMBL/GenBank/DDBJ databases">
        <authorList>
            <person name="Chiriac C."/>
            <person name="Salcher M."/>
            <person name="Ghai R."/>
            <person name="Kavagutti S V."/>
        </authorList>
    </citation>
    <scope>NUCLEOTIDE SEQUENCE</scope>
</reference>
<dbReference type="SUPFAM" id="SSF53067">
    <property type="entry name" value="Actin-like ATPase domain"/>
    <property type="match status" value="2"/>
</dbReference>
<dbReference type="EC" id="2.7.1.30" evidence="3"/>
<evidence type="ECO:0000259" key="12">
    <source>
        <dbReference type="Pfam" id="PF02782"/>
    </source>
</evidence>
<dbReference type="InterPro" id="IPR043129">
    <property type="entry name" value="ATPase_NBD"/>
</dbReference>
<keyword evidence="4" id="KW-0808">Transferase</keyword>
<feature type="domain" description="Carbohydrate kinase FGGY C-terminal" evidence="12">
    <location>
        <begin position="250"/>
        <end position="437"/>
    </location>
</feature>
<evidence type="ECO:0000313" key="14">
    <source>
        <dbReference type="EMBL" id="CAB5058509.1"/>
    </source>
</evidence>
<dbReference type="PANTHER" id="PTHR10196">
    <property type="entry name" value="SUGAR KINASE"/>
    <property type="match status" value="1"/>
</dbReference>
<keyword evidence="7" id="KW-0319">Glycerol metabolism</keyword>
<dbReference type="InterPro" id="IPR018484">
    <property type="entry name" value="FGGY_N"/>
</dbReference>
<evidence type="ECO:0000256" key="2">
    <source>
        <dbReference type="ARBA" id="ARBA00009156"/>
    </source>
</evidence>
<dbReference type="Gene3D" id="3.30.420.40">
    <property type="match status" value="2"/>
</dbReference>
<evidence type="ECO:0000256" key="10">
    <source>
        <dbReference type="ARBA" id="ARBA00052101"/>
    </source>
</evidence>
<dbReference type="FunFam" id="3.30.420.40:FF:000007">
    <property type="entry name" value="Glycerol kinase"/>
    <property type="match status" value="1"/>
</dbReference>
<evidence type="ECO:0000256" key="8">
    <source>
        <dbReference type="ARBA" id="ARBA00022840"/>
    </source>
</evidence>
<accession>A0A6J7QNC7</accession>
<dbReference type="PIRSF" id="PIRSF000538">
    <property type="entry name" value="GlpK"/>
    <property type="match status" value="1"/>
</dbReference>
<gene>
    <name evidence="13" type="ORF">UFOPK4098_00757</name>
    <name evidence="14" type="ORF">UFOPK4347_00116</name>
</gene>
<keyword evidence="6" id="KW-0418">Kinase</keyword>
<evidence type="ECO:0000256" key="1">
    <source>
        <dbReference type="ARBA" id="ARBA00005190"/>
    </source>
</evidence>
<evidence type="ECO:0000256" key="3">
    <source>
        <dbReference type="ARBA" id="ARBA00012099"/>
    </source>
</evidence>
<dbReference type="NCBIfam" id="NF000756">
    <property type="entry name" value="PRK00047.1"/>
    <property type="match status" value="1"/>
</dbReference>
<dbReference type="GO" id="GO:0004370">
    <property type="term" value="F:glycerol kinase activity"/>
    <property type="evidence" value="ECO:0007669"/>
    <property type="project" value="UniProtKB-EC"/>
</dbReference>
<dbReference type="EMBL" id="CAFBPN010000032">
    <property type="protein sequence ID" value="CAB5019248.1"/>
    <property type="molecule type" value="Genomic_DNA"/>
</dbReference>
<evidence type="ECO:0000256" key="5">
    <source>
        <dbReference type="ARBA" id="ARBA00022741"/>
    </source>
</evidence>
<comment type="similarity">
    <text evidence="2">Belongs to the FGGY kinase family.</text>
</comment>
<dbReference type="AlphaFoldDB" id="A0A6J7QNC7"/>
<dbReference type="CDD" id="cd07769">
    <property type="entry name" value="ASKHA_NBD_FGGY_GK"/>
    <property type="match status" value="1"/>
</dbReference>
<dbReference type="Pfam" id="PF00370">
    <property type="entry name" value="FGGY_N"/>
    <property type="match status" value="1"/>
</dbReference>
<dbReference type="EMBL" id="CAFBQU010000001">
    <property type="protein sequence ID" value="CAB5058509.1"/>
    <property type="molecule type" value="Genomic_DNA"/>
</dbReference>
<dbReference type="Pfam" id="PF02782">
    <property type="entry name" value="FGGY_C"/>
    <property type="match status" value="1"/>
</dbReference>
<comment type="pathway">
    <text evidence="1">Polyol metabolism; glycerol degradation via glycerol kinase pathway; sn-glycerol 3-phosphate from glycerol: step 1/1.</text>
</comment>